<comment type="caution">
    <text evidence="2">The sequence shown here is derived from an EMBL/GenBank/DDBJ whole genome shotgun (WGS) entry which is preliminary data.</text>
</comment>
<name>A0A8K0FZG3_IGNLU</name>
<proteinExistence type="predicted"/>
<reference evidence="2" key="1">
    <citation type="submission" date="2019-08" db="EMBL/GenBank/DDBJ databases">
        <title>The genome of the North American firefly Photinus pyralis.</title>
        <authorList>
            <consortium name="Photinus pyralis genome working group"/>
            <person name="Fallon T.R."/>
            <person name="Sander Lower S.E."/>
            <person name="Weng J.-K."/>
        </authorList>
    </citation>
    <scope>NUCLEOTIDE SEQUENCE</scope>
    <source>
        <strain evidence="2">TRF0915ILg1</strain>
        <tissue evidence="2">Whole body</tissue>
    </source>
</reference>
<organism evidence="2 3">
    <name type="scientific">Ignelater luminosus</name>
    <name type="common">Cucubano</name>
    <name type="synonym">Pyrophorus luminosus</name>
    <dbReference type="NCBI Taxonomy" id="2038154"/>
    <lineage>
        <taxon>Eukaryota</taxon>
        <taxon>Metazoa</taxon>
        <taxon>Ecdysozoa</taxon>
        <taxon>Arthropoda</taxon>
        <taxon>Hexapoda</taxon>
        <taxon>Insecta</taxon>
        <taxon>Pterygota</taxon>
        <taxon>Neoptera</taxon>
        <taxon>Endopterygota</taxon>
        <taxon>Coleoptera</taxon>
        <taxon>Polyphaga</taxon>
        <taxon>Elateriformia</taxon>
        <taxon>Elateroidea</taxon>
        <taxon>Elateridae</taxon>
        <taxon>Agrypninae</taxon>
        <taxon>Pyrophorini</taxon>
        <taxon>Ignelater</taxon>
    </lineage>
</organism>
<protein>
    <submittedName>
        <fullName evidence="2">Uncharacterized protein</fullName>
    </submittedName>
</protein>
<evidence type="ECO:0000313" key="3">
    <source>
        <dbReference type="Proteomes" id="UP000801492"/>
    </source>
</evidence>
<dbReference type="AlphaFoldDB" id="A0A8K0FZG3"/>
<dbReference type="EMBL" id="VTPC01090994">
    <property type="protein sequence ID" value="KAF2880258.1"/>
    <property type="molecule type" value="Genomic_DNA"/>
</dbReference>
<evidence type="ECO:0000313" key="2">
    <source>
        <dbReference type="EMBL" id="KAF2880258.1"/>
    </source>
</evidence>
<evidence type="ECO:0000256" key="1">
    <source>
        <dbReference type="SAM" id="Coils"/>
    </source>
</evidence>
<dbReference type="Proteomes" id="UP000801492">
    <property type="component" value="Unassembled WGS sequence"/>
</dbReference>
<keyword evidence="3" id="KW-1185">Reference proteome</keyword>
<dbReference type="OrthoDB" id="6781856at2759"/>
<keyword evidence="1" id="KW-0175">Coiled coil</keyword>
<feature type="coiled-coil region" evidence="1">
    <location>
        <begin position="41"/>
        <end position="68"/>
    </location>
</feature>
<accession>A0A8K0FZG3</accession>
<sequence>MYGFLLLHLGLANTERPRAGVTYLVSNFIPVIAYSPNKERVETKDEFYEALQRKLDDAKRKLISLGDLNSRKEYFMDLLRIGENAQLVEENQELTTDPVTKKMMRAALEKIKFGKAAGQQRC</sequence>
<gene>
    <name evidence="2" type="ORF">ILUMI_25920</name>
</gene>